<dbReference type="RefSeq" id="WP_169155291.1">
    <property type="nucleotide sequence ID" value="NZ_CAWPJE010000049.1"/>
</dbReference>
<evidence type="ECO:0000313" key="1">
    <source>
        <dbReference type="EMBL" id="NMG20028.1"/>
    </source>
</evidence>
<sequence>MGLFDQIIGAIGNSSQQGNIGQIGNILNTVQQLSNNAGTDPSTMQSALGIVGGYVRSALQDKRDTEGPEAAQEVVNQFGDTSPNPQAVDSLFAPFLQQQLANTVAQRTGLNAGLIQQLLPTLVPLVLNLLKSGANSQNPQTGGNPVLNSFLDADGDGDIDISDAMRMASRYLGR</sequence>
<name>A0ABX1P7S0_9CYAN</name>
<reference evidence="1 2" key="1">
    <citation type="submission" date="2018-06" db="EMBL/GenBank/DDBJ databases">
        <title>Comparative genomics of Brasilonema spp. strains.</title>
        <authorList>
            <person name="Alvarenga D.O."/>
            <person name="Fiore M.F."/>
            <person name="Varani A.M."/>
        </authorList>
    </citation>
    <scope>NUCLEOTIDE SEQUENCE [LARGE SCALE GENOMIC DNA]</scope>
    <source>
        <strain evidence="1 2">SPC951</strain>
    </source>
</reference>
<protein>
    <recommendedName>
        <fullName evidence="3">DUF937 domain-containing protein</fullName>
    </recommendedName>
</protein>
<evidence type="ECO:0000313" key="2">
    <source>
        <dbReference type="Proteomes" id="UP000718564"/>
    </source>
</evidence>
<gene>
    <name evidence="1" type="ORF">DP116_11385</name>
</gene>
<dbReference type="InterPro" id="IPR009282">
    <property type="entry name" value="DUF937"/>
</dbReference>
<evidence type="ECO:0008006" key="3">
    <source>
        <dbReference type="Google" id="ProtNLM"/>
    </source>
</evidence>
<accession>A0ABX1P7S0</accession>
<dbReference type="EMBL" id="QMEB01000072">
    <property type="protein sequence ID" value="NMG20028.1"/>
    <property type="molecule type" value="Genomic_DNA"/>
</dbReference>
<dbReference type="Proteomes" id="UP000718564">
    <property type="component" value="Unassembled WGS sequence"/>
</dbReference>
<organism evidence="1 2">
    <name type="scientific">Brasilonema bromeliae SPC951</name>
    <dbReference type="NCBI Taxonomy" id="385972"/>
    <lineage>
        <taxon>Bacteria</taxon>
        <taxon>Bacillati</taxon>
        <taxon>Cyanobacteriota</taxon>
        <taxon>Cyanophyceae</taxon>
        <taxon>Nostocales</taxon>
        <taxon>Scytonemataceae</taxon>
        <taxon>Brasilonema</taxon>
        <taxon>Bromeliae group (in: Brasilonema)</taxon>
    </lineage>
</organism>
<proteinExistence type="predicted"/>
<comment type="caution">
    <text evidence="1">The sequence shown here is derived from an EMBL/GenBank/DDBJ whole genome shotgun (WGS) entry which is preliminary data.</text>
</comment>
<dbReference type="Pfam" id="PF06078">
    <property type="entry name" value="DUF937"/>
    <property type="match status" value="2"/>
</dbReference>
<keyword evidence="2" id="KW-1185">Reference proteome</keyword>